<protein>
    <submittedName>
        <fullName evidence="2">Hypothetical_protein</fullName>
    </submittedName>
</protein>
<keyword evidence="3" id="KW-1185">Reference proteome</keyword>
<dbReference type="Proteomes" id="UP001642409">
    <property type="component" value="Unassembled WGS sequence"/>
</dbReference>
<sequence>MLHQKKCGNSILCLHGVNILNRVIRQQVKMERLPQFLTTFTRVKSGSERVGKSSQQVGFMMFDTFKTKESNLQQQGLWYGLQQQAGYIRFQEHSYASSQQYHLESDKQR</sequence>
<organism evidence="1">
    <name type="scientific">Hexamita inflata</name>
    <dbReference type="NCBI Taxonomy" id="28002"/>
    <lineage>
        <taxon>Eukaryota</taxon>
        <taxon>Metamonada</taxon>
        <taxon>Diplomonadida</taxon>
        <taxon>Hexamitidae</taxon>
        <taxon>Hexamitinae</taxon>
        <taxon>Hexamita</taxon>
    </lineage>
</organism>
<gene>
    <name evidence="2" type="ORF">HINF_LOCUS29399</name>
    <name evidence="1" type="ORF">HINF_LOCUS42292</name>
</gene>
<dbReference type="AlphaFoldDB" id="A0AA86QJ96"/>
<name>A0AA86QJ96_9EUKA</name>
<comment type="caution">
    <text evidence="1">The sequence shown here is derived from an EMBL/GenBank/DDBJ whole genome shotgun (WGS) entry which is preliminary data.</text>
</comment>
<reference evidence="2 3" key="2">
    <citation type="submission" date="2024-07" db="EMBL/GenBank/DDBJ databases">
        <authorList>
            <person name="Akdeniz Z."/>
        </authorList>
    </citation>
    <scope>NUCLEOTIDE SEQUENCE [LARGE SCALE GENOMIC DNA]</scope>
</reference>
<evidence type="ECO:0000313" key="1">
    <source>
        <dbReference type="EMBL" id="CAI9954647.1"/>
    </source>
</evidence>
<dbReference type="EMBL" id="CAXDID020000094">
    <property type="protein sequence ID" value="CAL6023980.1"/>
    <property type="molecule type" value="Genomic_DNA"/>
</dbReference>
<evidence type="ECO:0000313" key="3">
    <source>
        <dbReference type="Proteomes" id="UP001642409"/>
    </source>
</evidence>
<proteinExistence type="predicted"/>
<reference evidence="1" key="1">
    <citation type="submission" date="2023-06" db="EMBL/GenBank/DDBJ databases">
        <authorList>
            <person name="Kurt Z."/>
        </authorList>
    </citation>
    <scope>NUCLEOTIDE SEQUENCE</scope>
</reference>
<evidence type="ECO:0000313" key="2">
    <source>
        <dbReference type="EMBL" id="CAL6023980.1"/>
    </source>
</evidence>
<dbReference type="EMBL" id="CATOUU010000849">
    <property type="protein sequence ID" value="CAI9954647.1"/>
    <property type="molecule type" value="Genomic_DNA"/>
</dbReference>
<accession>A0AA86QJ96</accession>